<dbReference type="GO" id="GO:0009234">
    <property type="term" value="P:menaquinone biosynthetic process"/>
    <property type="evidence" value="ECO:0007669"/>
    <property type="project" value="InterPro"/>
</dbReference>
<name>A0A1H9P3P4_9BACI</name>
<protein>
    <submittedName>
        <fullName evidence="1">Heptaprenyl diphosphate synthase (HEPPP synthase) subunit 1</fullName>
    </submittedName>
</protein>
<dbReference type="EMBL" id="FOGV01000001">
    <property type="protein sequence ID" value="SER42731.1"/>
    <property type="molecule type" value="Genomic_DNA"/>
</dbReference>
<dbReference type="RefSeq" id="WP_177169593.1">
    <property type="nucleotide sequence ID" value="NZ_FOGV01000001.1"/>
</dbReference>
<evidence type="ECO:0000313" key="2">
    <source>
        <dbReference type="Proteomes" id="UP000199318"/>
    </source>
</evidence>
<dbReference type="Proteomes" id="UP000199318">
    <property type="component" value="Unassembled WGS sequence"/>
</dbReference>
<sequence length="271" mass="30206">MTVNHHENSFVHNVVHSFGESVSHRYLEYYIGKPPVNEDHVLVLFRMLKHTGKSDQEIHQLILTTLLVQSALDTHEKVIKHGLGTPDIKTEQQLTVLGGDFYSSLYYYILSRSGDASVIRALAKGIQDINEAKMSIYRPSAKQPAAGLTELATLYSALAVRLAEVFELNAWVEPLRSYFLIQGLQADYNQLEYSGTFGLAALNYKNKVPHSVHNGSRTIAHAISEAVAEEYCHFEMITAHNGIEEGTFPPLFYPGTSMSDAYKKTCAAEEG</sequence>
<evidence type="ECO:0000313" key="1">
    <source>
        <dbReference type="EMBL" id="SER42731.1"/>
    </source>
</evidence>
<comment type="caution">
    <text evidence="1">The sequence shown here is derived from an EMBL/GenBank/DDBJ whole genome shotgun (WGS) entry which is preliminary data.</text>
</comment>
<dbReference type="STRING" id="1464123.SAMN05444126_10172"/>
<organism evidence="1 2">
    <name type="scientific">Salisediminibacterium halotolerans</name>
    <dbReference type="NCBI Taxonomy" id="517425"/>
    <lineage>
        <taxon>Bacteria</taxon>
        <taxon>Bacillati</taxon>
        <taxon>Bacillota</taxon>
        <taxon>Bacilli</taxon>
        <taxon>Bacillales</taxon>
        <taxon>Bacillaceae</taxon>
        <taxon>Salisediminibacterium</taxon>
    </lineage>
</organism>
<dbReference type="InterPro" id="IPR009920">
    <property type="entry name" value="HEPPP_synth_su1"/>
</dbReference>
<proteinExistence type="predicted"/>
<gene>
    <name evidence="1" type="ORF">SAMN05444126_10172</name>
</gene>
<dbReference type="Pfam" id="PF07307">
    <property type="entry name" value="HEPPP_synt_1"/>
    <property type="match status" value="1"/>
</dbReference>
<reference evidence="2" key="1">
    <citation type="submission" date="2016-10" db="EMBL/GenBank/DDBJ databases">
        <authorList>
            <person name="de Groot N.N."/>
        </authorList>
    </citation>
    <scope>NUCLEOTIDE SEQUENCE [LARGE SCALE GENOMIC DNA]</scope>
    <source>
        <strain evidence="2">10nlg</strain>
    </source>
</reference>
<dbReference type="Gene3D" id="1.20.120.1450">
    <property type="match status" value="1"/>
</dbReference>
<dbReference type="AlphaFoldDB" id="A0A1H9P3P4"/>
<keyword evidence="2" id="KW-1185">Reference proteome</keyword>
<accession>A0A1H9P3P4</accession>